<protein>
    <submittedName>
        <fullName evidence="1">NRDE family protein</fullName>
    </submittedName>
</protein>
<organism evidence="1 2">
    <name type="scientific">Salinimicrobium oceani</name>
    <dbReference type="NCBI Taxonomy" id="2722702"/>
    <lineage>
        <taxon>Bacteria</taxon>
        <taxon>Pseudomonadati</taxon>
        <taxon>Bacteroidota</taxon>
        <taxon>Flavobacteriia</taxon>
        <taxon>Flavobacteriales</taxon>
        <taxon>Flavobacteriaceae</taxon>
        <taxon>Salinimicrobium</taxon>
    </lineage>
</organism>
<proteinExistence type="predicted"/>
<reference evidence="1 2" key="1">
    <citation type="submission" date="2020-03" db="EMBL/GenBank/DDBJ databases">
        <title>Salinimicrobium sp. nov, isolated from SCS.</title>
        <authorList>
            <person name="Cao W.R."/>
        </authorList>
    </citation>
    <scope>NUCLEOTIDE SEQUENCE [LARGE SCALE GENOMIC DNA]</scope>
    <source>
        <strain evidence="2">J15B91</strain>
    </source>
</reference>
<dbReference type="PANTHER" id="PTHR17985">
    <property type="entry name" value="SER/THR-RICH PROTEIN T10 IN DGCR REGION"/>
    <property type="match status" value="1"/>
</dbReference>
<dbReference type="EMBL" id="JAAVJR010000001">
    <property type="protein sequence ID" value="NJW51916.1"/>
    <property type="molecule type" value="Genomic_DNA"/>
</dbReference>
<evidence type="ECO:0000313" key="1">
    <source>
        <dbReference type="EMBL" id="NJW51916.1"/>
    </source>
</evidence>
<accession>A0ABX1CZ65</accession>
<comment type="caution">
    <text evidence="1">The sequence shown here is derived from an EMBL/GenBank/DDBJ whole genome shotgun (WGS) entry which is preliminary data.</text>
</comment>
<dbReference type="InterPro" id="IPR008551">
    <property type="entry name" value="TANGO2"/>
</dbReference>
<sequence length="241" mass="27217">MCTVTITPLKATNAFVLTSNRDEAPGRETLPPKQYEIEGLKMAFPKDVLAGGTWLGISERKRVICLLNGGFENHQRNLPYGKSRGVVVKDLLAAEDFVLAAEAYELKAVEPFTIVAADWQQGLYFAEFVWDGSHRHFKKLPLQPHLWSSSPLYTSEMKQLRLEWFQKLQEEAELTPKNLLNFHFSAGKGDKEKGVIMDRGFVKTKSISQITFFEGEAKFFYKDLEGGEEALLDLKNLGIGN</sequence>
<dbReference type="Proteomes" id="UP000703674">
    <property type="component" value="Unassembled WGS sequence"/>
</dbReference>
<dbReference type="Pfam" id="PF05742">
    <property type="entry name" value="TANGO2"/>
    <property type="match status" value="1"/>
</dbReference>
<evidence type="ECO:0000313" key="2">
    <source>
        <dbReference type="Proteomes" id="UP000703674"/>
    </source>
</evidence>
<dbReference type="PANTHER" id="PTHR17985:SF8">
    <property type="entry name" value="TRANSPORT AND GOLGI ORGANIZATION PROTEIN 2 HOMOLOG"/>
    <property type="match status" value="1"/>
</dbReference>
<name>A0ABX1CZ65_9FLAO</name>
<keyword evidence="2" id="KW-1185">Reference proteome</keyword>
<gene>
    <name evidence="1" type="ORF">HC175_03195</name>
</gene>
<dbReference type="RefSeq" id="WP_168137043.1">
    <property type="nucleotide sequence ID" value="NZ_JAAVJR010000001.1"/>
</dbReference>